<keyword evidence="3" id="KW-0804">Transcription</keyword>
<keyword evidence="2" id="KW-0238">DNA-binding</keyword>
<dbReference type="InterPro" id="IPR020449">
    <property type="entry name" value="Tscrpt_reg_AraC-type_HTH"/>
</dbReference>
<dbReference type="PANTHER" id="PTHR47893:SF1">
    <property type="entry name" value="REGULATORY PROTEIN PCHR"/>
    <property type="match status" value="1"/>
</dbReference>
<accession>A0A6N3DM64</accession>
<reference evidence="5" key="1">
    <citation type="submission" date="2019-11" db="EMBL/GenBank/DDBJ databases">
        <authorList>
            <person name="Feng L."/>
        </authorList>
    </citation>
    <scope>NUCLEOTIDE SEQUENCE</scope>
    <source>
        <strain evidence="5">PgorbachiiLFYP46</strain>
    </source>
</reference>
<dbReference type="GO" id="GO:0003700">
    <property type="term" value="F:DNA-binding transcription factor activity"/>
    <property type="evidence" value="ECO:0007669"/>
    <property type="project" value="InterPro"/>
</dbReference>
<dbReference type="InterPro" id="IPR018060">
    <property type="entry name" value="HTH_AraC"/>
</dbReference>
<dbReference type="EMBL" id="CACRUP010000025">
    <property type="protein sequence ID" value="VYU29352.1"/>
    <property type="molecule type" value="Genomic_DNA"/>
</dbReference>
<dbReference type="InterPro" id="IPR009057">
    <property type="entry name" value="Homeodomain-like_sf"/>
</dbReference>
<evidence type="ECO:0000313" key="5">
    <source>
        <dbReference type="EMBL" id="VYU29352.1"/>
    </source>
</evidence>
<dbReference type="SMART" id="SM00342">
    <property type="entry name" value="HTH_ARAC"/>
    <property type="match status" value="1"/>
</dbReference>
<keyword evidence="1" id="KW-0805">Transcription regulation</keyword>
<dbReference type="GO" id="GO:0043565">
    <property type="term" value="F:sequence-specific DNA binding"/>
    <property type="evidence" value="ECO:0007669"/>
    <property type="project" value="InterPro"/>
</dbReference>
<dbReference type="PRINTS" id="PR00032">
    <property type="entry name" value="HTHARAC"/>
</dbReference>
<organism evidence="5">
    <name type="scientific">Peptoniphilus gorbachii</name>
    <dbReference type="NCBI Taxonomy" id="411567"/>
    <lineage>
        <taxon>Bacteria</taxon>
        <taxon>Bacillati</taxon>
        <taxon>Bacillota</taxon>
        <taxon>Tissierellia</taxon>
        <taxon>Tissierellales</taxon>
        <taxon>Peptoniphilaceae</taxon>
        <taxon>Peptoniphilus</taxon>
    </lineage>
</organism>
<dbReference type="PROSITE" id="PS01124">
    <property type="entry name" value="HTH_ARAC_FAMILY_2"/>
    <property type="match status" value="1"/>
</dbReference>
<protein>
    <submittedName>
        <fullName evidence="5">Regulatory protein PchR</fullName>
    </submittedName>
</protein>
<evidence type="ECO:0000256" key="1">
    <source>
        <dbReference type="ARBA" id="ARBA00023015"/>
    </source>
</evidence>
<dbReference type="InterPro" id="IPR053142">
    <property type="entry name" value="PchR_regulatory_protein"/>
</dbReference>
<dbReference type="SUPFAM" id="SSF46689">
    <property type="entry name" value="Homeodomain-like"/>
    <property type="match status" value="1"/>
</dbReference>
<evidence type="ECO:0000259" key="4">
    <source>
        <dbReference type="PROSITE" id="PS01124"/>
    </source>
</evidence>
<dbReference type="AlphaFoldDB" id="A0A6N3DM64"/>
<feature type="domain" description="HTH araC/xylS-type" evidence="4">
    <location>
        <begin position="215"/>
        <end position="313"/>
    </location>
</feature>
<dbReference type="RefSeq" id="WP_156702934.1">
    <property type="nucleotide sequence ID" value="NZ_CACRUP010000025.1"/>
</dbReference>
<dbReference type="Gene3D" id="1.10.10.60">
    <property type="entry name" value="Homeodomain-like"/>
    <property type="match status" value="1"/>
</dbReference>
<dbReference type="Pfam" id="PF12833">
    <property type="entry name" value="HTH_18"/>
    <property type="match status" value="1"/>
</dbReference>
<dbReference type="PANTHER" id="PTHR47893">
    <property type="entry name" value="REGULATORY PROTEIN PCHR"/>
    <property type="match status" value="1"/>
</dbReference>
<sequence>MRTIEDYWADFENFGFIKHSSIGRNDYVLKSEKGNGGFSVLGDPCSYMAVISDCTLYKPFIIREYISEKVIEIGQYYSGVASHYQRKDSIYEFEYGLNAYSNYNTYYGYKRIEPNVRLLNVGFAFREKFFSSLPIKLEDDFFERAASILNPEPISIPKITAICSSIKECSLEGDALKLYIQGKSLEVFSILYDYIYSEKPKVSVHLSHTDKTILKNVKTFIETNYAENFTIAELTKKFAINQQKLVTGFKESFNTTINGYTKKIRMTKALELLYNVELPIVEIAKSVGYYGDGYFQKAFKDIYGITPSQMRKEIID</sequence>
<proteinExistence type="predicted"/>
<name>A0A6N3DM64_9FIRM</name>
<evidence type="ECO:0000256" key="2">
    <source>
        <dbReference type="ARBA" id="ARBA00023125"/>
    </source>
</evidence>
<evidence type="ECO:0000256" key="3">
    <source>
        <dbReference type="ARBA" id="ARBA00023163"/>
    </source>
</evidence>
<gene>
    <name evidence="5" type="primary">pchR</name>
    <name evidence="5" type="ORF">PGLFYP46_00754</name>
</gene>